<evidence type="ECO:0000256" key="5">
    <source>
        <dbReference type="ARBA" id="ARBA00022655"/>
    </source>
</evidence>
<evidence type="ECO:0000313" key="14">
    <source>
        <dbReference type="Proteomes" id="UP000010164"/>
    </source>
</evidence>
<feature type="domain" description="Ketopantoate reductase C-terminal" evidence="12">
    <location>
        <begin position="169"/>
        <end position="288"/>
    </location>
</feature>
<dbReference type="PANTHER" id="PTHR43765">
    <property type="entry name" value="2-DEHYDROPANTOATE 2-REDUCTASE-RELATED"/>
    <property type="match status" value="1"/>
</dbReference>
<dbReference type="PANTHER" id="PTHR43765:SF2">
    <property type="entry name" value="2-DEHYDROPANTOATE 2-REDUCTASE"/>
    <property type="match status" value="1"/>
</dbReference>
<evidence type="ECO:0000259" key="11">
    <source>
        <dbReference type="Pfam" id="PF02558"/>
    </source>
</evidence>
<evidence type="ECO:0000256" key="9">
    <source>
        <dbReference type="ARBA" id="ARBA00048793"/>
    </source>
</evidence>
<evidence type="ECO:0000256" key="1">
    <source>
        <dbReference type="ARBA" id="ARBA00004994"/>
    </source>
</evidence>
<dbReference type="Gene3D" id="3.40.50.720">
    <property type="entry name" value="NAD(P)-binding Rossmann-like Domain"/>
    <property type="match status" value="1"/>
</dbReference>
<dbReference type="GO" id="GO:0008677">
    <property type="term" value="F:2-dehydropantoate 2-reductase activity"/>
    <property type="evidence" value="ECO:0007669"/>
    <property type="project" value="UniProtKB-EC"/>
</dbReference>
<evidence type="ECO:0000256" key="2">
    <source>
        <dbReference type="ARBA" id="ARBA00007870"/>
    </source>
</evidence>
<reference evidence="13 14" key="1">
    <citation type="journal article" date="2012" name="J. Bacteriol.">
        <title>Genome Sequence of the Alkane-Degrading Bacterium Alcanivorax hongdengensis Type Strain A-11-3.</title>
        <authorList>
            <person name="Lai Q."/>
            <person name="Shao Z."/>
        </authorList>
    </citation>
    <scope>NUCLEOTIDE SEQUENCE [LARGE SCALE GENOMIC DNA]</scope>
    <source>
        <strain evidence="13 14">A-11-3</strain>
    </source>
</reference>
<comment type="similarity">
    <text evidence="2 10">Belongs to the ketopantoate reductase family.</text>
</comment>
<proteinExistence type="inferred from homology"/>
<evidence type="ECO:0000256" key="4">
    <source>
        <dbReference type="ARBA" id="ARBA00019465"/>
    </source>
</evidence>
<gene>
    <name evidence="13" type="ORF">A11A3_09545</name>
</gene>
<dbReference type="Gene3D" id="1.10.1040.10">
    <property type="entry name" value="N-(1-d-carboxylethyl)-l-norvaline Dehydrogenase, domain 2"/>
    <property type="match status" value="1"/>
</dbReference>
<name>L0WBS5_9GAMM</name>
<dbReference type="eggNOG" id="COG1893">
    <property type="taxonomic scope" value="Bacteria"/>
</dbReference>
<accession>L0WBS5</accession>
<comment type="caution">
    <text evidence="13">The sequence shown here is derived from an EMBL/GenBank/DDBJ whole genome shotgun (WGS) entry which is preliminary data.</text>
</comment>
<dbReference type="Pfam" id="PF08546">
    <property type="entry name" value="ApbA_C"/>
    <property type="match status" value="1"/>
</dbReference>
<sequence length="289" mass="31828">MKQTLPHWYLIGTGNIGVLSAHYLQQAGHGVTALRPGNDPMLHRELVFGDQPRRLTLPAMSPARLARPLDALLVACKTPFTRDALLPLQPWLHQGTLVVRLQNGMGALDGLLPDGGALIETVTTSAVKGRPPRHEVVAENDTWWGGLPQPPVWFEALRQHWPGLHWEADLRHRQWQKLVVNAVINPLTALHDVDNGALLNNPALLAQANALCREADALLTRLDPHWPANSLPNVLAVARATAGNTSSMRADRQRGNRTEIDAINGYLLRQAEPLGMDLPHHRQLVQALS</sequence>
<dbReference type="InterPro" id="IPR013328">
    <property type="entry name" value="6PGD_dom2"/>
</dbReference>
<dbReference type="NCBIfam" id="TIGR00745">
    <property type="entry name" value="apbA_panE"/>
    <property type="match status" value="1"/>
</dbReference>
<dbReference type="OrthoDB" id="6530772at2"/>
<feature type="domain" description="Ketopantoate reductase N-terminal" evidence="11">
    <location>
        <begin position="9"/>
        <end position="145"/>
    </location>
</feature>
<evidence type="ECO:0000256" key="8">
    <source>
        <dbReference type="ARBA" id="ARBA00032024"/>
    </source>
</evidence>
<evidence type="ECO:0000313" key="13">
    <source>
        <dbReference type="EMBL" id="EKF74233.1"/>
    </source>
</evidence>
<dbReference type="GO" id="GO:0050661">
    <property type="term" value="F:NADP binding"/>
    <property type="evidence" value="ECO:0007669"/>
    <property type="project" value="TreeGrafter"/>
</dbReference>
<dbReference type="PATRIC" id="fig|1177179.3.peg.1902"/>
<keyword evidence="7 10" id="KW-0560">Oxidoreductase</keyword>
<dbReference type="EMBL" id="AMRJ01000013">
    <property type="protein sequence ID" value="EKF74233.1"/>
    <property type="molecule type" value="Genomic_DNA"/>
</dbReference>
<dbReference type="SUPFAM" id="SSF51735">
    <property type="entry name" value="NAD(P)-binding Rossmann-fold domains"/>
    <property type="match status" value="1"/>
</dbReference>
<keyword evidence="6 10" id="KW-0521">NADP</keyword>
<organism evidence="13 14">
    <name type="scientific">Alcanivorax hongdengensis A-11-3</name>
    <dbReference type="NCBI Taxonomy" id="1177179"/>
    <lineage>
        <taxon>Bacteria</taxon>
        <taxon>Pseudomonadati</taxon>
        <taxon>Pseudomonadota</taxon>
        <taxon>Gammaproteobacteria</taxon>
        <taxon>Oceanospirillales</taxon>
        <taxon>Alcanivoracaceae</taxon>
        <taxon>Alcanivorax</taxon>
    </lineage>
</organism>
<dbReference type="InterPro" id="IPR003710">
    <property type="entry name" value="ApbA"/>
</dbReference>
<comment type="catalytic activity">
    <reaction evidence="9 10">
        <text>(R)-pantoate + NADP(+) = 2-dehydropantoate + NADPH + H(+)</text>
        <dbReference type="Rhea" id="RHEA:16233"/>
        <dbReference type="ChEBI" id="CHEBI:11561"/>
        <dbReference type="ChEBI" id="CHEBI:15378"/>
        <dbReference type="ChEBI" id="CHEBI:15980"/>
        <dbReference type="ChEBI" id="CHEBI:57783"/>
        <dbReference type="ChEBI" id="CHEBI:58349"/>
        <dbReference type="EC" id="1.1.1.169"/>
    </reaction>
</comment>
<keyword evidence="5 10" id="KW-0566">Pantothenate biosynthesis</keyword>
<dbReference type="Proteomes" id="UP000010164">
    <property type="component" value="Unassembled WGS sequence"/>
</dbReference>
<dbReference type="GO" id="GO:0015940">
    <property type="term" value="P:pantothenate biosynthetic process"/>
    <property type="evidence" value="ECO:0007669"/>
    <property type="project" value="UniProtKB-UniPathway"/>
</dbReference>
<dbReference type="UniPathway" id="UPA00028">
    <property type="reaction ID" value="UER00004"/>
</dbReference>
<dbReference type="InterPro" id="IPR008927">
    <property type="entry name" value="6-PGluconate_DH-like_C_sf"/>
</dbReference>
<evidence type="ECO:0000256" key="3">
    <source>
        <dbReference type="ARBA" id="ARBA00013014"/>
    </source>
</evidence>
<evidence type="ECO:0000256" key="7">
    <source>
        <dbReference type="ARBA" id="ARBA00023002"/>
    </source>
</evidence>
<dbReference type="InterPro" id="IPR013752">
    <property type="entry name" value="KPA_reductase"/>
</dbReference>
<keyword evidence="14" id="KW-1185">Reference proteome</keyword>
<comment type="pathway">
    <text evidence="1 10">Cofactor biosynthesis; (R)-pantothenate biosynthesis; (R)-pantoate from 3-methyl-2-oxobutanoate: step 2/2.</text>
</comment>
<evidence type="ECO:0000256" key="6">
    <source>
        <dbReference type="ARBA" id="ARBA00022857"/>
    </source>
</evidence>
<dbReference type="InterPro" id="IPR050838">
    <property type="entry name" value="Ketopantoate_reductase"/>
</dbReference>
<dbReference type="RefSeq" id="WP_008929087.1">
    <property type="nucleotide sequence ID" value="NZ_AMRJ01000013.1"/>
</dbReference>
<dbReference type="InterPro" id="IPR013332">
    <property type="entry name" value="KPR_N"/>
</dbReference>
<evidence type="ECO:0000256" key="10">
    <source>
        <dbReference type="RuleBase" id="RU362068"/>
    </source>
</evidence>
<dbReference type="Pfam" id="PF02558">
    <property type="entry name" value="ApbA"/>
    <property type="match status" value="1"/>
</dbReference>
<dbReference type="EC" id="1.1.1.169" evidence="3 10"/>
<comment type="function">
    <text evidence="10">Catalyzes the NADPH-dependent reduction of ketopantoate into pantoic acid.</text>
</comment>
<dbReference type="InterPro" id="IPR036291">
    <property type="entry name" value="NAD(P)-bd_dom_sf"/>
</dbReference>
<dbReference type="AlphaFoldDB" id="L0WBS5"/>
<protein>
    <recommendedName>
        <fullName evidence="4 10">2-dehydropantoate 2-reductase</fullName>
        <ecNumber evidence="3 10">1.1.1.169</ecNumber>
    </recommendedName>
    <alternativeName>
        <fullName evidence="8 10">Ketopantoate reductase</fullName>
    </alternativeName>
</protein>
<evidence type="ECO:0000259" key="12">
    <source>
        <dbReference type="Pfam" id="PF08546"/>
    </source>
</evidence>
<dbReference type="GO" id="GO:0005737">
    <property type="term" value="C:cytoplasm"/>
    <property type="evidence" value="ECO:0007669"/>
    <property type="project" value="TreeGrafter"/>
</dbReference>
<dbReference type="SUPFAM" id="SSF48179">
    <property type="entry name" value="6-phosphogluconate dehydrogenase C-terminal domain-like"/>
    <property type="match status" value="1"/>
</dbReference>
<dbReference type="STRING" id="1177179.A11A3_09545"/>